<gene>
    <name evidence="2" type="ORF">EV680_10377</name>
    <name evidence="3" type="ORF">LVJ78_00195</name>
</gene>
<evidence type="ECO:0000313" key="5">
    <source>
        <dbReference type="Proteomes" id="UP000829756"/>
    </source>
</evidence>
<feature type="signal peptide" evidence="1">
    <location>
        <begin position="1"/>
        <end position="17"/>
    </location>
</feature>
<dbReference type="EMBL" id="SLXE01000003">
    <property type="protein sequence ID" value="TCP09336.1"/>
    <property type="molecule type" value="Genomic_DNA"/>
</dbReference>
<keyword evidence="1" id="KW-0732">Signal</keyword>
<dbReference type="AlphaFoldDB" id="A0AAE9H1B4"/>
<proteinExistence type="predicted"/>
<name>A0AAE9H1B4_9NEIS</name>
<dbReference type="Proteomes" id="UP000294721">
    <property type="component" value="Unassembled WGS sequence"/>
</dbReference>
<evidence type="ECO:0000313" key="2">
    <source>
        <dbReference type="EMBL" id="TCP09336.1"/>
    </source>
</evidence>
<organism evidence="3 5">
    <name type="scientific">Uruburuella suis</name>
    <dbReference type="NCBI Taxonomy" id="252130"/>
    <lineage>
        <taxon>Bacteria</taxon>
        <taxon>Pseudomonadati</taxon>
        <taxon>Pseudomonadota</taxon>
        <taxon>Betaproteobacteria</taxon>
        <taxon>Neisseriales</taxon>
        <taxon>Neisseriaceae</taxon>
        <taxon>Uruburuella</taxon>
    </lineage>
</organism>
<evidence type="ECO:0000313" key="3">
    <source>
        <dbReference type="EMBL" id="UOO79494.1"/>
    </source>
</evidence>
<protein>
    <submittedName>
        <fullName evidence="3">Uncharacterized protein</fullName>
    </submittedName>
</protein>
<keyword evidence="4" id="KW-1185">Reference proteome</keyword>
<evidence type="ECO:0000313" key="4">
    <source>
        <dbReference type="Proteomes" id="UP000294721"/>
    </source>
</evidence>
<reference evidence="2 4" key="1">
    <citation type="submission" date="2019-03" db="EMBL/GenBank/DDBJ databases">
        <title>Genomic Encyclopedia of Type Strains, Phase IV (KMG-IV): sequencing the most valuable type-strain genomes for metagenomic binning, comparative biology and taxonomic classification.</title>
        <authorList>
            <person name="Goeker M."/>
        </authorList>
    </citation>
    <scope>NUCLEOTIDE SEQUENCE [LARGE SCALE GENOMIC DNA]</scope>
    <source>
        <strain evidence="2 4">DSM 17474</strain>
    </source>
</reference>
<reference evidence="3" key="2">
    <citation type="submission" date="2021-12" db="EMBL/GenBank/DDBJ databases">
        <authorList>
            <person name="Veyrier F.J."/>
        </authorList>
    </citation>
    <scope>NUCLEOTIDE SEQUENCE</scope>
    <source>
        <strain evidence="3">1258/02</strain>
    </source>
</reference>
<accession>A0AAE9H1B4</accession>
<reference evidence="3" key="3">
    <citation type="journal article" date="2022" name="Res Sq">
        <title>Evolution of multicellular longitudinally dividing oral cavity symbionts (Neisseriaceae).</title>
        <authorList>
            <person name="Nyongesa S."/>
            <person name="Weber P."/>
            <person name="Bernet E."/>
            <person name="Pullido F."/>
            <person name="Nieckarz M."/>
            <person name="Delaby M."/>
            <person name="Nieves C."/>
            <person name="Viehboeck T."/>
            <person name="Krause N."/>
            <person name="Rivera-Millot A."/>
            <person name="Nakamura A."/>
            <person name="Vischer N."/>
            <person name="VanNieuwenhze M."/>
            <person name="Brun Y."/>
            <person name="Cava F."/>
            <person name="Bulgheresi S."/>
            <person name="Veyrier F."/>
        </authorList>
    </citation>
    <scope>NUCLEOTIDE SEQUENCE</scope>
    <source>
        <strain evidence="3">1258/02</strain>
    </source>
</reference>
<sequence>MFNANSFKIFCWLPLLAACQSPAAALPHSETSETVALDAKHYVAVQRYCAGPPIAGVLFYQPHENEATARRATLDVLAARGQGCLLVLNHDGRRQIHFEAADRPARFDPNRIYTAAGRTATLAQGGNRSEAAQETIAGFADYLLQHHLRRAAFIVAVHNNRSGGTDIGSYTRGALAEDTAAVFINPAHSPDDYFYTTDEAAFVYFKSRGFNAMLQNNHRVRDDGSLSVYAARHGIGYINVEARHGHAAEQREMLQALLDYLDGGTWRR</sequence>
<evidence type="ECO:0000256" key="1">
    <source>
        <dbReference type="SAM" id="SignalP"/>
    </source>
</evidence>
<dbReference type="KEGG" id="usu:LVJ78_00195"/>
<dbReference type="EMBL" id="CP091507">
    <property type="protein sequence ID" value="UOO79494.1"/>
    <property type="molecule type" value="Genomic_DNA"/>
</dbReference>
<dbReference type="RefSeq" id="WP_132952690.1">
    <property type="nucleotide sequence ID" value="NZ_CALJUB010000031.1"/>
</dbReference>
<feature type="chain" id="PRO_5042002548" evidence="1">
    <location>
        <begin position="18"/>
        <end position="268"/>
    </location>
</feature>
<dbReference type="Proteomes" id="UP000829756">
    <property type="component" value="Chromosome"/>
</dbReference>